<dbReference type="NCBIfam" id="NF033537">
    <property type="entry name" value="lasso_biosyn_B2"/>
    <property type="match status" value="1"/>
</dbReference>
<name>A0A1Y5PP80_9SPHN</name>
<evidence type="ECO:0000259" key="1">
    <source>
        <dbReference type="Pfam" id="PF13471"/>
    </source>
</evidence>
<accession>A0A1Y5PP80</accession>
<dbReference type="InterPro" id="IPR032708">
    <property type="entry name" value="McjB_C"/>
</dbReference>
<dbReference type="Pfam" id="PF13471">
    <property type="entry name" value="Transglut_core3"/>
    <property type="match status" value="1"/>
</dbReference>
<proteinExistence type="predicted"/>
<dbReference type="InterPro" id="IPR053521">
    <property type="entry name" value="McjB-like"/>
</dbReference>
<protein>
    <recommendedName>
        <fullName evidence="1">Microcin J25-processing protein McjB C-terminal domain-containing protein</fullName>
    </recommendedName>
</protein>
<dbReference type="KEGG" id="sphu:SPPYR_0660"/>
<evidence type="ECO:0000313" key="2">
    <source>
        <dbReference type="EMBL" id="SBV31780.1"/>
    </source>
</evidence>
<reference evidence="2" key="1">
    <citation type="submission" date="2016-03" db="EMBL/GenBank/DDBJ databases">
        <authorList>
            <person name="Ploux O."/>
        </authorList>
    </citation>
    <scope>NUCLEOTIDE SEQUENCE</scope>
    <source>
        <strain evidence="2">UC10</strain>
    </source>
</reference>
<gene>
    <name evidence="2" type="ORF">SPPYR_0660</name>
</gene>
<feature type="domain" description="Microcin J25-processing protein McjB C-terminal" evidence="1">
    <location>
        <begin position="20"/>
        <end position="132"/>
    </location>
</feature>
<dbReference type="EMBL" id="LT598653">
    <property type="protein sequence ID" value="SBV31780.1"/>
    <property type="molecule type" value="Genomic_DNA"/>
</dbReference>
<organism evidence="2">
    <name type="scientific">uncultured Sphingopyxis sp</name>
    <dbReference type="NCBI Taxonomy" id="310581"/>
    <lineage>
        <taxon>Bacteria</taxon>
        <taxon>Pseudomonadati</taxon>
        <taxon>Pseudomonadota</taxon>
        <taxon>Alphaproteobacteria</taxon>
        <taxon>Sphingomonadales</taxon>
        <taxon>Sphingomonadaceae</taxon>
        <taxon>Sphingopyxis</taxon>
        <taxon>environmental samples</taxon>
    </lineage>
</organism>
<sequence>MEQPGQSVHARVRDILEVLTLLVTARIIVRRTGVRGVADEVRRVRAANPRPPAEDLDLLVQRFHASRSMIPLAAKCLPDTLAFVRYVARRGHFPHVVFGVVPMPFAAHCWSQSGDRILNDAVGHTRAFAPILVL</sequence>
<dbReference type="AlphaFoldDB" id="A0A1Y5PP80"/>